<reference evidence="1" key="1">
    <citation type="submission" date="2020-06" db="EMBL/GenBank/DDBJ databases">
        <title>WGS assembly of Ceratodon purpureus strain R40.</title>
        <authorList>
            <person name="Carey S.B."/>
            <person name="Jenkins J."/>
            <person name="Shu S."/>
            <person name="Lovell J.T."/>
            <person name="Sreedasyam A."/>
            <person name="Maumus F."/>
            <person name="Tiley G.P."/>
            <person name="Fernandez-Pozo N."/>
            <person name="Barry K."/>
            <person name="Chen C."/>
            <person name="Wang M."/>
            <person name="Lipzen A."/>
            <person name="Daum C."/>
            <person name="Saski C.A."/>
            <person name="Payton A.C."/>
            <person name="Mcbreen J.C."/>
            <person name="Conrad R.E."/>
            <person name="Kollar L.M."/>
            <person name="Olsson S."/>
            <person name="Huttunen S."/>
            <person name="Landis J.B."/>
            <person name="Wickett N.J."/>
            <person name="Johnson M.G."/>
            <person name="Rensing S.A."/>
            <person name="Grimwood J."/>
            <person name="Schmutz J."/>
            <person name="Mcdaniel S.F."/>
        </authorList>
    </citation>
    <scope>NUCLEOTIDE SEQUENCE</scope>
    <source>
        <strain evidence="1">R40</strain>
    </source>
</reference>
<dbReference type="EMBL" id="CM026428">
    <property type="protein sequence ID" value="KAG0565959.1"/>
    <property type="molecule type" value="Genomic_DNA"/>
</dbReference>
<gene>
    <name evidence="1" type="ORF">KC19_7G027000</name>
</gene>
<protein>
    <submittedName>
        <fullName evidence="1">Uncharacterized protein</fullName>
    </submittedName>
</protein>
<name>A0A8T0H6N7_CERPU</name>
<comment type="caution">
    <text evidence="1">The sequence shown here is derived from an EMBL/GenBank/DDBJ whole genome shotgun (WGS) entry which is preliminary data.</text>
</comment>
<dbReference type="Proteomes" id="UP000822688">
    <property type="component" value="Chromosome 7"/>
</dbReference>
<evidence type="ECO:0000313" key="1">
    <source>
        <dbReference type="EMBL" id="KAG0565959.1"/>
    </source>
</evidence>
<dbReference type="AlphaFoldDB" id="A0A8T0H6N7"/>
<evidence type="ECO:0000313" key="2">
    <source>
        <dbReference type="Proteomes" id="UP000822688"/>
    </source>
</evidence>
<sequence>MNDERSSYPQLPLPQPPVARGSSWPYPGCSSLQASATQFTSSPRLYLRPIFVPVLSPCRTPLRTPIINISPLSCDSGTKRIQGRPISPALVSTWRPLPLVSISVSDLFLGPQRPCMCTFTIRSDAPLPVLCVRMSHSLLQFCTIPLTSDLFENRFNAMAGERSRSATSRFWVTEFSPWLYREAVFKGFPNITLALNLTDQLSHPLDQLEMCMANFDTNVVNQMIYSICIIANQIITYTSNERLLQCNSLSQTHRLSKR</sequence>
<accession>A0A8T0H6N7</accession>
<proteinExistence type="predicted"/>
<keyword evidence="2" id="KW-1185">Reference proteome</keyword>
<organism evidence="1 2">
    <name type="scientific">Ceratodon purpureus</name>
    <name type="common">Fire moss</name>
    <name type="synonym">Dicranum purpureum</name>
    <dbReference type="NCBI Taxonomy" id="3225"/>
    <lineage>
        <taxon>Eukaryota</taxon>
        <taxon>Viridiplantae</taxon>
        <taxon>Streptophyta</taxon>
        <taxon>Embryophyta</taxon>
        <taxon>Bryophyta</taxon>
        <taxon>Bryophytina</taxon>
        <taxon>Bryopsida</taxon>
        <taxon>Dicranidae</taxon>
        <taxon>Pseudoditrichales</taxon>
        <taxon>Ditrichaceae</taxon>
        <taxon>Ceratodon</taxon>
    </lineage>
</organism>